<sequence>MGKLECPAVFFLFSLIFILGSLSLLPICTAEVAVNQTHTTRFLSPTESPAVHRLTNVGGFGLVPEPTIILDYHSGPVMSGRNDKIKIFVTFYGTFSPKQRSTLRLFLRSFWNGQSRVSKNHPTVANWWQITHNYVDLYNTPVARNLLLAGDMTDKYSLGKDLLQSDIQKLVLKSMKKFGADARSMYLVLTSEDVLVEKFCMSVCGTHYYTFPSAATNGQMVPYGWVGNPASQCPGLCSWPYSAGGFLTKGLIPPNGDVGVDGMIITVANLLAGIATNPFGNGFYQPDGLEAVGACQGIYGTGSYPGYPGELLVDSKTGASFNVFGSSNSKFLVPRMWNPATLLCAGQV</sequence>
<dbReference type="AlphaFoldDB" id="A0A2R6X3S3"/>
<feature type="chain" id="PRO_5015307224" evidence="5">
    <location>
        <begin position="31"/>
        <end position="348"/>
    </location>
</feature>
<dbReference type="GO" id="GO:0005576">
    <property type="term" value="C:extracellular region"/>
    <property type="evidence" value="ECO:0007669"/>
    <property type="project" value="UniProtKB-SubCell"/>
</dbReference>
<evidence type="ECO:0000256" key="4">
    <source>
        <dbReference type="ARBA" id="ARBA00023591"/>
    </source>
</evidence>
<proteinExistence type="inferred from homology"/>
<dbReference type="EMBL" id="KZ772710">
    <property type="protein sequence ID" value="PTQ40763.1"/>
    <property type="molecule type" value="Genomic_DNA"/>
</dbReference>
<dbReference type="Gramene" id="Mp6g18760.1">
    <property type="protein sequence ID" value="Mp6g18760.1.cds1"/>
    <property type="gene ID" value="Mp6g18760"/>
</dbReference>
<comment type="subcellular location">
    <subcellularLocation>
        <location evidence="1">Secreted</location>
    </subcellularLocation>
</comment>
<dbReference type="PANTHER" id="PTHR31279">
    <property type="entry name" value="PROTEIN EXORDIUM-LIKE 5"/>
    <property type="match status" value="1"/>
</dbReference>
<dbReference type="OMA" id="WATTHEY"/>
<evidence type="ECO:0000313" key="6">
    <source>
        <dbReference type="EMBL" id="PTQ40763.1"/>
    </source>
</evidence>
<keyword evidence="7" id="KW-1185">Reference proteome</keyword>
<keyword evidence="3 5" id="KW-0732">Signal</keyword>
<keyword evidence="2" id="KW-0964">Secreted</keyword>
<accession>A0A2R6X3S3</accession>
<organism evidence="6 7">
    <name type="scientific">Marchantia polymorpha</name>
    <name type="common">Common liverwort</name>
    <name type="synonym">Marchantia aquatica</name>
    <dbReference type="NCBI Taxonomy" id="3197"/>
    <lineage>
        <taxon>Eukaryota</taxon>
        <taxon>Viridiplantae</taxon>
        <taxon>Streptophyta</taxon>
        <taxon>Embryophyta</taxon>
        <taxon>Marchantiophyta</taxon>
        <taxon>Marchantiopsida</taxon>
        <taxon>Marchantiidae</taxon>
        <taxon>Marchantiales</taxon>
        <taxon>Marchantiaceae</taxon>
        <taxon>Marchantia</taxon>
    </lineage>
</organism>
<evidence type="ECO:0000256" key="3">
    <source>
        <dbReference type="ARBA" id="ARBA00022729"/>
    </source>
</evidence>
<comment type="similarity">
    <text evidence="4">Belongs to the EXORDIUM family.</text>
</comment>
<evidence type="ECO:0000256" key="5">
    <source>
        <dbReference type="SAM" id="SignalP"/>
    </source>
</evidence>
<feature type="signal peptide" evidence="5">
    <location>
        <begin position="1"/>
        <end position="30"/>
    </location>
</feature>
<dbReference type="OrthoDB" id="2016249at2759"/>
<protein>
    <submittedName>
        <fullName evidence="6">Uncharacterized protein</fullName>
    </submittedName>
</protein>
<name>A0A2R6X3S3_MARPO</name>
<evidence type="ECO:0000313" key="7">
    <source>
        <dbReference type="Proteomes" id="UP000244005"/>
    </source>
</evidence>
<dbReference type="PANTHER" id="PTHR31279:SF79">
    <property type="entry name" value="PROTEIN EXORDIUM-LIKE 2"/>
    <property type="match status" value="1"/>
</dbReference>
<reference evidence="7" key="1">
    <citation type="journal article" date="2017" name="Cell">
        <title>Insights into land plant evolution garnered from the Marchantia polymorpha genome.</title>
        <authorList>
            <person name="Bowman J.L."/>
            <person name="Kohchi T."/>
            <person name="Yamato K.T."/>
            <person name="Jenkins J."/>
            <person name="Shu S."/>
            <person name="Ishizaki K."/>
            <person name="Yamaoka S."/>
            <person name="Nishihama R."/>
            <person name="Nakamura Y."/>
            <person name="Berger F."/>
            <person name="Adam C."/>
            <person name="Aki S.S."/>
            <person name="Althoff F."/>
            <person name="Araki T."/>
            <person name="Arteaga-Vazquez M.A."/>
            <person name="Balasubrmanian S."/>
            <person name="Barry K."/>
            <person name="Bauer D."/>
            <person name="Boehm C.R."/>
            <person name="Briginshaw L."/>
            <person name="Caballero-Perez J."/>
            <person name="Catarino B."/>
            <person name="Chen F."/>
            <person name="Chiyoda S."/>
            <person name="Chovatia M."/>
            <person name="Davies K.M."/>
            <person name="Delmans M."/>
            <person name="Demura T."/>
            <person name="Dierschke T."/>
            <person name="Dolan L."/>
            <person name="Dorantes-Acosta A.E."/>
            <person name="Eklund D.M."/>
            <person name="Florent S.N."/>
            <person name="Flores-Sandoval E."/>
            <person name="Fujiyama A."/>
            <person name="Fukuzawa H."/>
            <person name="Galik B."/>
            <person name="Grimanelli D."/>
            <person name="Grimwood J."/>
            <person name="Grossniklaus U."/>
            <person name="Hamada T."/>
            <person name="Haseloff J."/>
            <person name="Hetherington A.J."/>
            <person name="Higo A."/>
            <person name="Hirakawa Y."/>
            <person name="Hundley H.N."/>
            <person name="Ikeda Y."/>
            <person name="Inoue K."/>
            <person name="Inoue S.I."/>
            <person name="Ishida S."/>
            <person name="Jia Q."/>
            <person name="Kakita M."/>
            <person name="Kanazawa T."/>
            <person name="Kawai Y."/>
            <person name="Kawashima T."/>
            <person name="Kennedy M."/>
            <person name="Kinose K."/>
            <person name="Kinoshita T."/>
            <person name="Kohara Y."/>
            <person name="Koide E."/>
            <person name="Komatsu K."/>
            <person name="Kopischke S."/>
            <person name="Kubo M."/>
            <person name="Kyozuka J."/>
            <person name="Lagercrantz U."/>
            <person name="Lin S.S."/>
            <person name="Lindquist E."/>
            <person name="Lipzen A.M."/>
            <person name="Lu C.W."/>
            <person name="De Luna E."/>
            <person name="Martienssen R.A."/>
            <person name="Minamino N."/>
            <person name="Mizutani M."/>
            <person name="Mizutani M."/>
            <person name="Mochizuki N."/>
            <person name="Monte I."/>
            <person name="Mosher R."/>
            <person name="Nagasaki H."/>
            <person name="Nakagami H."/>
            <person name="Naramoto S."/>
            <person name="Nishitani K."/>
            <person name="Ohtani M."/>
            <person name="Okamoto T."/>
            <person name="Okumura M."/>
            <person name="Phillips J."/>
            <person name="Pollak B."/>
            <person name="Reinders A."/>
            <person name="Rovekamp M."/>
            <person name="Sano R."/>
            <person name="Sawa S."/>
            <person name="Schmid M.W."/>
            <person name="Shirakawa M."/>
            <person name="Solano R."/>
            <person name="Spunde A."/>
            <person name="Suetsugu N."/>
            <person name="Sugano S."/>
            <person name="Sugiyama A."/>
            <person name="Sun R."/>
            <person name="Suzuki Y."/>
            <person name="Takenaka M."/>
            <person name="Takezawa D."/>
            <person name="Tomogane H."/>
            <person name="Tsuzuki M."/>
            <person name="Ueda T."/>
            <person name="Umeda M."/>
            <person name="Ward J.M."/>
            <person name="Watanabe Y."/>
            <person name="Yazaki K."/>
            <person name="Yokoyama R."/>
            <person name="Yoshitake Y."/>
            <person name="Yotsui I."/>
            <person name="Zachgo S."/>
            <person name="Schmutz J."/>
        </authorList>
    </citation>
    <scope>NUCLEOTIDE SEQUENCE [LARGE SCALE GENOMIC DNA]</scope>
    <source>
        <strain evidence="7">Tak-1</strain>
    </source>
</reference>
<gene>
    <name evidence="6" type="ORF">MARPO_0038s0086</name>
</gene>
<dbReference type="InterPro" id="IPR006766">
    <property type="entry name" value="EXORDIUM-like"/>
</dbReference>
<evidence type="ECO:0000256" key="2">
    <source>
        <dbReference type="ARBA" id="ARBA00022525"/>
    </source>
</evidence>
<evidence type="ECO:0000256" key="1">
    <source>
        <dbReference type="ARBA" id="ARBA00004613"/>
    </source>
</evidence>
<dbReference type="Proteomes" id="UP000244005">
    <property type="component" value="Unassembled WGS sequence"/>
</dbReference>
<dbReference type="Pfam" id="PF04674">
    <property type="entry name" value="Phi_1"/>
    <property type="match status" value="1"/>
</dbReference>